<keyword evidence="2" id="KW-0812">Transmembrane</keyword>
<evidence type="ECO:0000256" key="2">
    <source>
        <dbReference type="SAM" id="Phobius"/>
    </source>
</evidence>
<dbReference type="Proteomes" id="UP000466187">
    <property type="component" value="Chromosome"/>
</dbReference>
<protein>
    <submittedName>
        <fullName evidence="3">Uncharacterized protein</fullName>
    </submittedName>
</protein>
<evidence type="ECO:0000313" key="3">
    <source>
        <dbReference type="EMBL" id="BBZ20857.1"/>
    </source>
</evidence>
<dbReference type="KEGG" id="mgad:MGAD_51920"/>
<sequence length="91" mass="10060">MNKLTRLRRAEKRIVKAQRRIWLAQALAWPTVIAAGATSVGVLVWFLRRPSAGNRHEMPDLPGAHEEGTVHVEPDGQLTHTSAASDARDTI</sequence>
<dbReference type="EMBL" id="AP022608">
    <property type="protein sequence ID" value="BBZ20857.1"/>
    <property type="molecule type" value="Genomic_DNA"/>
</dbReference>
<organism evidence="3 4">
    <name type="scientific">Mycolicibacterium gadium</name>
    <name type="common">Mycobacterium gadium</name>
    <dbReference type="NCBI Taxonomy" id="1794"/>
    <lineage>
        <taxon>Bacteria</taxon>
        <taxon>Bacillati</taxon>
        <taxon>Actinomycetota</taxon>
        <taxon>Actinomycetes</taxon>
        <taxon>Mycobacteriales</taxon>
        <taxon>Mycobacteriaceae</taxon>
        <taxon>Mycolicibacterium</taxon>
    </lineage>
</organism>
<gene>
    <name evidence="3" type="ORF">MGAD_51920</name>
</gene>
<feature type="compositionally biased region" description="Basic and acidic residues" evidence="1">
    <location>
        <begin position="56"/>
        <end position="74"/>
    </location>
</feature>
<dbReference type="AlphaFoldDB" id="A0A7I7WVU9"/>
<name>A0A7I7WVU9_MYCGU</name>
<keyword evidence="2" id="KW-0472">Membrane</keyword>
<proteinExistence type="predicted"/>
<evidence type="ECO:0000313" key="4">
    <source>
        <dbReference type="Proteomes" id="UP000466187"/>
    </source>
</evidence>
<reference evidence="3 4" key="1">
    <citation type="journal article" date="2019" name="Emerg. Microbes Infect.">
        <title>Comprehensive subspecies identification of 175 nontuberculous mycobacteria species based on 7547 genomic profiles.</title>
        <authorList>
            <person name="Matsumoto Y."/>
            <person name="Kinjo T."/>
            <person name="Motooka D."/>
            <person name="Nabeya D."/>
            <person name="Jung N."/>
            <person name="Uechi K."/>
            <person name="Horii T."/>
            <person name="Iida T."/>
            <person name="Fujita J."/>
            <person name="Nakamura S."/>
        </authorList>
    </citation>
    <scope>NUCLEOTIDE SEQUENCE [LARGE SCALE GENOMIC DNA]</scope>
    <source>
        <strain evidence="3 4">JCM 12688</strain>
    </source>
</reference>
<accession>A0A7I7WVU9</accession>
<dbReference type="RefSeq" id="WP_163689565.1">
    <property type="nucleotide sequence ID" value="NZ_AP022608.1"/>
</dbReference>
<feature type="transmembrane region" description="Helical" evidence="2">
    <location>
        <begin position="21"/>
        <end position="47"/>
    </location>
</feature>
<feature type="region of interest" description="Disordered" evidence="1">
    <location>
        <begin position="56"/>
        <end position="91"/>
    </location>
</feature>
<keyword evidence="2" id="KW-1133">Transmembrane helix</keyword>
<evidence type="ECO:0000256" key="1">
    <source>
        <dbReference type="SAM" id="MobiDB-lite"/>
    </source>
</evidence>